<keyword evidence="8" id="KW-1185">Reference proteome</keyword>
<dbReference type="PROSITE" id="PS50893">
    <property type="entry name" value="ABC_TRANSPORTER_2"/>
    <property type="match status" value="1"/>
</dbReference>
<proteinExistence type="predicted"/>
<evidence type="ECO:0000256" key="1">
    <source>
        <dbReference type="ARBA" id="ARBA00022448"/>
    </source>
</evidence>
<dbReference type="Pfam" id="PF09383">
    <property type="entry name" value="NIL"/>
    <property type="match status" value="1"/>
</dbReference>
<dbReference type="InterPro" id="IPR003593">
    <property type="entry name" value="AAA+_ATPase"/>
</dbReference>
<keyword evidence="5" id="KW-0472">Membrane</keyword>
<protein>
    <submittedName>
        <fullName evidence="7">Methionine ABC transporter ATP-binding protein</fullName>
    </submittedName>
</protein>
<evidence type="ECO:0000256" key="4">
    <source>
        <dbReference type="ARBA" id="ARBA00022970"/>
    </source>
</evidence>
<keyword evidence="7" id="KW-0067">ATP-binding</keyword>
<dbReference type="SMART" id="SM00930">
    <property type="entry name" value="NIL"/>
    <property type="match status" value="1"/>
</dbReference>
<dbReference type="CDD" id="cd03258">
    <property type="entry name" value="ABC_MetN_methionine_transporter"/>
    <property type="match status" value="1"/>
</dbReference>
<keyword evidence="3" id="KW-1278">Translocase</keyword>
<dbReference type="GO" id="GO:0005524">
    <property type="term" value="F:ATP binding"/>
    <property type="evidence" value="ECO:0007669"/>
    <property type="project" value="UniProtKB-KW"/>
</dbReference>
<evidence type="ECO:0000256" key="3">
    <source>
        <dbReference type="ARBA" id="ARBA00022967"/>
    </source>
</evidence>
<organism evidence="7 8">
    <name type="scientific">Crassaminicella indica</name>
    <dbReference type="NCBI Taxonomy" id="2855394"/>
    <lineage>
        <taxon>Bacteria</taxon>
        <taxon>Bacillati</taxon>
        <taxon>Bacillota</taxon>
        <taxon>Clostridia</taxon>
        <taxon>Eubacteriales</taxon>
        <taxon>Clostridiaceae</taxon>
        <taxon>Crassaminicella</taxon>
    </lineage>
</organism>
<keyword evidence="7" id="KW-0547">Nucleotide-binding</keyword>
<evidence type="ECO:0000313" key="7">
    <source>
        <dbReference type="EMBL" id="QXM05305.1"/>
    </source>
</evidence>
<dbReference type="InterPro" id="IPR017871">
    <property type="entry name" value="ABC_transporter-like_CS"/>
</dbReference>
<reference evidence="7" key="1">
    <citation type="submission" date="2021-07" db="EMBL/GenBank/DDBJ databases">
        <title>Complete genome sequence of Crassaminicella sp. 143-21, isolated from a deep-sea hydrothermal vent.</title>
        <authorList>
            <person name="Li X."/>
        </authorList>
    </citation>
    <scope>NUCLEOTIDE SEQUENCE</scope>
    <source>
        <strain evidence="7">143-21</strain>
    </source>
</reference>
<name>A0ABX8RC52_9CLOT</name>
<dbReference type="EMBL" id="CP078093">
    <property type="protein sequence ID" value="QXM05305.1"/>
    <property type="molecule type" value="Genomic_DNA"/>
</dbReference>
<evidence type="ECO:0000256" key="5">
    <source>
        <dbReference type="ARBA" id="ARBA00023136"/>
    </source>
</evidence>
<dbReference type="PANTHER" id="PTHR43166:SF30">
    <property type="entry name" value="METHIONINE IMPORT ATP-BINDING PROTEIN METN"/>
    <property type="match status" value="1"/>
</dbReference>
<sequence>MIKIKNLSKIYTNGRNQVVALKDISLNINQGDIYGIIGLSGAGKSSLIRCINRLEEPTSGDIFVNSINLMTLKNSELRNARKKIGMIFQNFNLLHSKNVFENIAFPLRLVKTPKKIIKEKVNHLLELVELSDKAHVYPSQLSGGQKQRVGIARALANEPDVLLCDEATSALDPKTTKQILTLLKNINKEFGLTIVVITHEMEVIKEICNRVAILEGGCLIEEGSTIDIFSKPGNSVTKHFVDHDQALPKQYMKGKVLNLSFTKGSADKPLISKITKKFDVDVNILSGKIEYIQEKPIGKLTIQMNVDCHKLLDIISFLEKNNVKAEVLKQ</sequence>
<evidence type="ECO:0000256" key="2">
    <source>
        <dbReference type="ARBA" id="ARBA00022475"/>
    </source>
</evidence>
<evidence type="ECO:0000259" key="6">
    <source>
        <dbReference type="PROSITE" id="PS50893"/>
    </source>
</evidence>
<dbReference type="InterPro" id="IPR050086">
    <property type="entry name" value="MetN_ABC_transporter-like"/>
</dbReference>
<feature type="domain" description="ABC transporter" evidence="6">
    <location>
        <begin position="2"/>
        <end position="241"/>
    </location>
</feature>
<dbReference type="InterPro" id="IPR018449">
    <property type="entry name" value="NIL_domain"/>
</dbReference>
<dbReference type="PANTHER" id="PTHR43166">
    <property type="entry name" value="AMINO ACID IMPORT ATP-BINDING PROTEIN"/>
    <property type="match status" value="1"/>
</dbReference>
<evidence type="ECO:0000313" key="8">
    <source>
        <dbReference type="Proteomes" id="UP000886818"/>
    </source>
</evidence>
<dbReference type="Pfam" id="PF00005">
    <property type="entry name" value="ABC_tran"/>
    <property type="match status" value="1"/>
</dbReference>
<dbReference type="RefSeq" id="WP_218282005.1">
    <property type="nucleotide sequence ID" value="NZ_CP078093.1"/>
</dbReference>
<gene>
    <name evidence="7" type="ORF">KVH43_07830</name>
</gene>
<keyword evidence="1" id="KW-0813">Transport</keyword>
<dbReference type="InterPro" id="IPR003439">
    <property type="entry name" value="ABC_transporter-like_ATP-bd"/>
</dbReference>
<keyword evidence="2" id="KW-1003">Cell membrane</keyword>
<dbReference type="Proteomes" id="UP000886818">
    <property type="component" value="Chromosome"/>
</dbReference>
<accession>A0ABX8RC52</accession>
<dbReference type="PROSITE" id="PS00211">
    <property type="entry name" value="ABC_TRANSPORTER_1"/>
    <property type="match status" value="1"/>
</dbReference>
<dbReference type="SMART" id="SM00382">
    <property type="entry name" value="AAA"/>
    <property type="match status" value="1"/>
</dbReference>
<keyword evidence="4" id="KW-0029">Amino-acid transport</keyword>
<dbReference type="InterPro" id="IPR041701">
    <property type="entry name" value="MetN_ABC"/>
</dbReference>